<dbReference type="AlphaFoldDB" id="A0AA39HQW5"/>
<gene>
    <name evidence="3" type="ORF">QR680_004426</name>
</gene>
<dbReference type="InterPro" id="IPR050626">
    <property type="entry name" value="Peptidase_M16"/>
</dbReference>
<accession>A0AA39HQW5</accession>
<dbReference type="InterPro" id="IPR032632">
    <property type="entry name" value="Peptidase_M16_M"/>
</dbReference>
<dbReference type="Pfam" id="PF16187">
    <property type="entry name" value="Peptidase_M16_M"/>
    <property type="match status" value="1"/>
</dbReference>
<keyword evidence="1" id="KW-0479">Metal-binding</keyword>
<dbReference type="InterPro" id="IPR011249">
    <property type="entry name" value="Metalloenz_LuxS/M16"/>
</dbReference>
<evidence type="ECO:0000256" key="1">
    <source>
        <dbReference type="ARBA" id="ARBA00022723"/>
    </source>
</evidence>
<sequence length="250" mass="29022">MGVRIDLTQEGLDHVEDTVQLLFVYIGMLKRIGPRRAPPRRQSSSEEKTCMRQTVLPLVKEVHNRLLNCSTTERDSSASVKTVLEQLIPRNMICFVVMKENSDLENLEREQYYGIEYRRTKLDAASLKRFGRALRRKSELFYLPEEDGKYSPRKLVLKTTKNGEIEKPHILTSDQFKRIWYLKNRRASRSFIEIHANLTLPAVASDSKSQVMAQLFAKCFEVELFAFSSPYSNLFKYQSISLSIKFLQDG</sequence>
<name>A0AA39HQW5_9BILA</name>
<dbReference type="Gene3D" id="3.30.830.10">
    <property type="entry name" value="Metalloenzyme, LuxS/M16 peptidase-like"/>
    <property type="match status" value="2"/>
</dbReference>
<evidence type="ECO:0000313" key="4">
    <source>
        <dbReference type="Proteomes" id="UP001175271"/>
    </source>
</evidence>
<dbReference type="PANTHER" id="PTHR43690">
    <property type="entry name" value="NARDILYSIN"/>
    <property type="match status" value="1"/>
</dbReference>
<dbReference type="Proteomes" id="UP001175271">
    <property type="component" value="Unassembled WGS sequence"/>
</dbReference>
<dbReference type="PANTHER" id="PTHR43690:SF18">
    <property type="entry name" value="INSULIN-DEGRADING ENZYME-RELATED"/>
    <property type="match status" value="1"/>
</dbReference>
<proteinExistence type="predicted"/>
<reference evidence="3" key="1">
    <citation type="submission" date="2023-06" db="EMBL/GenBank/DDBJ databases">
        <title>Genomic analysis of the entomopathogenic nematode Steinernema hermaphroditum.</title>
        <authorList>
            <person name="Schwarz E.M."/>
            <person name="Heppert J.K."/>
            <person name="Baniya A."/>
            <person name="Schwartz H.T."/>
            <person name="Tan C.-H."/>
            <person name="Antoshechkin I."/>
            <person name="Sternberg P.W."/>
            <person name="Goodrich-Blair H."/>
            <person name="Dillman A.R."/>
        </authorList>
    </citation>
    <scope>NUCLEOTIDE SEQUENCE</scope>
    <source>
        <strain evidence="3">PS9179</strain>
        <tissue evidence="3">Whole animal</tissue>
    </source>
</reference>
<dbReference type="EMBL" id="JAUCMV010000003">
    <property type="protein sequence ID" value="KAK0409242.1"/>
    <property type="molecule type" value="Genomic_DNA"/>
</dbReference>
<dbReference type="SUPFAM" id="SSF63411">
    <property type="entry name" value="LuxS/MPP-like metallohydrolase"/>
    <property type="match status" value="1"/>
</dbReference>
<evidence type="ECO:0000259" key="2">
    <source>
        <dbReference type="Pfam" id="PF16187"/>
    </source>
</evidence>
<keyword evidence="4" id="KW-1185">Reference proteome</keyword>
<comment type="caution">
    <text evidence="3">The sequence shown here is derived from an EMBL/GenBank/DDBJ whole genome shotgun (WGS) entry which is preliminary data.</text>
</comment>
<dbReference type="GO" id="GO:0046872">
    <property type="term" value="F:metal ion binding"/>
    <property type="evidence" value="ECO:0007669"/>
    <property type="project" value="UniProtKB-KW"/>
</dbReference>
<evidence type="ECO:0000313" key="3">
    <source>
        <dbReference type="EMBL" id="KAK0409242.1"/>
    </source>
</evidence>
<feature type="domain" description="Peptidase M16 middle/third" evidence="2">
    <location>
        <begin position="77"/>
        <end position="225"/>
    </location>
</feature>
<protein>
    <recommendedName>
        <fullName evidence="2">Peptidase M16 middle/third domain-containing protein</fullName>
    </recommendedName>
</protein>
<organism evidence="3 4">
    <name type="scientific">Steinernema hermaphroditum</name>
    <dbReference type="NCBI Taxonomy" id="289476"/>
    <lineage>
        <taxon>Eukaryota</taxon>
        <taxon>Metazoa</taxon>
        <taxon>Ecdysozoa</taxon>
        <taxon>Nematoda</taxon>
        <taxon>Chromadorea</taxon>
        <taxon>Rhabditida</taxon>
        <taxon>Tylenchina</taxon>
        <taxon>Panagrolaimomorpha</taxon>
        <taxon>Strongyloidoidea</taxon>
        <taxon>Steinernematidae</taxon>
        <taxon>Steinernema</taxon>
    </lineage>
</organism>